<dbReference type="EMBL" id="MAGO01000001">
    <property type="protein sequence ID" value="OCC16449.1"/>
    <property type="molecule type" value="Genomic_DNA"/>
</dbReference>
<dbReference type="Proteomes" id="UP000093080">
    <property type="component" value="Unassembled WGS sequence"/>
</dbReference>
<sequence length="37" mass="4471">MKFDLRLNMTSLRGEYLDDKSDFRIKKQRSVTSFRMG</sequence>
<dbReference type="AlphaFoldDB" id="A0A1B9F961"/>
<comment type="caution">
    <text evidence="1">The sequence shown here is derived from an EMBL/GenBank/DDBJ whole genome shotgun (WGS) entry which is preliminary data.</text>
</comment>
<organism evidence="1 2">
    <name type="scientific">Dissulfuribacter thermophilus</name>
    <dbReference type="NCBI Taxonomy" id="1156395"/>
    <lineage>
        <taxon>Bacteria</taxon>
        <taxon>Pseudomonadati</taxon>
        <taxon>Thermodesulfobacteriota</taxon>
        <taxon>Dissulfuribacteria</taxon>
        <taxon>Dissulfuribacterales</taxon>
        <taxon>Dissulfuribacteraceae</taxon>
        <taxon>Dissulfuribacter</taxon>
    </lineage>
</organism>
<evidence type="ECO:0000313" key="1">
    <source>
        <dbReference type="EMBL" id="OCC16449.1"/>
    </source>
</evidence>
<gene>
    <name evidence="1" type="ORF">DBT_0266</name>
</gene>
<name>A0A1B9F961_9BACT</name>
<proteinExistence type="predicted"/>
<keyword evidence="2" id="KW-1185">Reference proteome</keyword>
<evidence type="ECO:0000313" key="2">
    <source>
        <dbReference type="Proteomes" id="UP000093080"/>
    </source>
</evidence>
<protein>
    <submittedName>
        <fullName evidence="1">Uncharacterized protein</fullName>
    </submittedName>
</protein>
<dbReference type="STRING" id="1156395.DBT_0266"/>
<reference evidence="1 2" key="1">
    <citation type="submission" date="2016-06" db="EMBL/GenBank/DDBJ databases">
        <title>Respiratory ammonification of nitrate coupled to the oxidation of elemental sulfur in deep-sea autotrophic thermophilic bacteria.</title>
        <authorList>
            <person name="Slobodkina G.B."/>
            <person name="Mardanov A.V."/>
            <person name="Ravin N.V."/>
            <person name="Frolova A.A."/>
            <person name="Viryasiv M.B."/>
            <person name="Chernyh N.A."/>
            <person name="Bonch-Osmolovskaya E.A."/>
            <person name="Slobodkin A.I."/>
        </authorList>
    </citation>
    <scope>NUCLEOTIDE SEQUENCE [LARGE SCALE GENOMIC DNA]</scope>
    <source>
        <strain evidence="1 2">S69</strain>
    </source>
</reference>
<accession>A0A1B9F961</accession>